<dbReference type="OMA" id="QEPIMAY"/>
<feature type="region of interest" description="Disordered" evidence="7">
    <location>
        <begin position="1"/>
        <end position="34"/>
    </location>
</feature>
<feature type="compositionally biased region" description="Polar residues" evidence="7">
    <location>
        <begin position="1"/>
        <end position="30"/>
    </location>
</feature>
<dbReference type="SUPFAM" id="SSF52540">
    <property type="entry name" value="P-loop containing nucleoside triphosphate hydrolases"/>
    <property type="match status" value="1"/>
</dbReference>
<feature type="compositionally biased region" description="Acidic residues" evidence="7">
    <location>
        <begin position="612"/>
        <end position="624"/>
    </location>
</feature>
<dbReference type="GO" id="GO:0005871">
    <property type="term" value="C:kinesin complex"/>
    <property type="evidence" value="ECO:0007669"/>
    <property type="project" value="TreeGrafter"/>
</dbReference>
<keyword evidence="4 5" id="KW-0505">Motor protein</keyword>
<comment type="similarity">
    <text evidence="5 6">Belongs to the TRAFAC class myosin-kinesin ATPase superfamily. Kinesin family.</text>
</comment>
<keyword evidence="3 5" id="KW-0067">ATP-binding</keyword>
<name>A0A4T0H4X5_WALIC</name>
<dbReference type="GO" id="GO:0008017">
    <property type="term" value="F:microtubule binding"/>
    <property type="evidence" value="ECO:0007669"/>
    <property type="project" value="InterPro"/>
</dbReference>
<dbReference type="PRINTS" id="PR00380">
    <property type="entry name" value="KINESINHEAVY"/>
</dbReference>
<dbReference type="PROSITE" id="PS00411">
    <property type="entry name" value="KINESIN_MOTOR_1"/>
    <property type="match status" value="1"/>
</dbReference>
<feature type="region of interest" description="Disordered" evidence="7">
    <location>
        <begin position="563"/>
        <end position="582"/>
    </location>
</feature>
<evidence type="ECO:0000313" key="10">
    <source>
        <dbReference type="Proteomes" id="UP000306954"/>
    </source>
</evidence>
<dbReference type="PROSITE" id="PS50067">
    <property type="entry name" value="KINESIN_MOTOR_2"/>
    <property type="match status" value="1"/>
</dbReference>
<sequence length="759" mass="84451">MRTTRSQTKKSPTNQSPSKLPLKSNQSFVSPTLGRAQATTATAATNAARRVVVAEGQKRRTTTNHKGKLSIAQYSPEKEPIKTYLRVRNPDAGTRDRSLSDPYLQVISPTQVELTAPSDSLLGGSRLSLGAGISSERYAFTKVFHPNLSDMPSTASKEKMQLSSSQSDFFTQTTLPLVEDVLLKSQNALLFAYGVTNSGKTYSMQGGQGEGQEGIIPRTLDVIFNSIGDLKANHDFRPSKVSAVESTRHSPHASLLSGLSGHRNQHAQFFHDVFPGKPNPVSQSEDTSFNLDKNYKYAIWISFAEIYNEKVYDLLESLPSTSNLHPSNSVGSMGTATSKKTTIVVKRKALGLRSDRDADAKYIEGLREVRCDTPEQARALLELGTHNRQVFSTLANRASSRSHSIFNIRVMRVNSGAQKDPNAVSFSRFSLVDLAGSERSKNTGNTGERLREAGNINKSLMVLGQCMEILRANQRRQENKKPAPVPFRHSKLTEIFQSFFVGDGKAVMLVHCNPFDTSFMETSHVMKFSAVARDVNVSKAPSTLLPKKVNSTIKDTLGAIRERIGHTPSNSSHKSIKSSDESLSDKFVNVQVGDQSIAMEDEADTDNRATDEEGSEIDSDDENDPFTEFLFSELQDMKERWLEAEMRCAEIEMGTREECLELMREQLTLQEVEFADRLRTESEQSEINTNKKIELVNQLHVASQRRKDQAKFEVLGEEDEDAMNNSMIDKENYDESVFNTPTVNRDGKITDYDGNQLVK</sequence>
<reference evidence="9 10" key="1">
    <citation type="submission" date="2019-03" db="EMBL/GenBank/DDBJ databases">
        <title>Sequencing 23 genomes of Wallemia ichthyophaga.</title>
        <authorList>
            <person name="Gostincar C."/>
        </authorList>
    </citation>
    <scope>NUCLEOTIDE SEQUENCE [LARGE SCALE GENOMIC DNA]</scope>
    <source>
        <strain evidence="9 10">EXF-8621</strain>
    </source>
</reference>
<dbReference type="AlphaFoldDB" id="A0A4T0H4X5"/>
<dbReference type="InterPro" id="IPR036961">
    <property type="entry name" value="Kinesin_motor_dom_sf"/>
</dbReference>
<evidence type="ECO:0000256" key="6">
    <source>
        <dbReference type="RuleBase" id="RU000394"/>
    </source>
</evidence>
<dbReference type="Gene3D" id="3.40.850.10">
    <property type="entry name" value="Kinesin motor domain"/>
    <property type="match status" value="1"/>
</dbReference>
<organism evidence="9 10">
    <name type="scientific">Wallemia ichthyophaga</name>
    <dbReference type="NCBI Taxonomy" id="245174"/>
    <lineage>
        <taxon>Eukaryota</taxon>
        <taxon>Fungi</taxon>
        <taxon>Dikarya</taxon>
        <taxon>Basidiomycota</taxon>
        <taxon>Wallemiomycotina</taxon>
        <taxon>Wallemiomycetes</taxon>
        <taxon>Wallemiales</taxon>
        <taxon>Wallemiaceae</taxon>
        <taxon>Wallemia</taxon>
    </lineage>
</organism>
<dbReference type="InterPro" id="IPR027417">
    <property type="entry name" value="P-loop_NTPase"/>
</dbReference>
<evidence type="ECO:0000256" key="1">
    <source>
        <dbReference type="ARBA" id="ARBA00022701"/>
    </source>
</evidence>
<dbReference type="GO" id="GO:0005874">
    <property type="term" value="C:microtubule"/>
    <property type="evidence" value="ECO:0007669"/>
    <property type="project" value="UniProtKB-KW"/>
</dbReference>
<dbReference type="InterPro" id="IPR027640">
    <property type="entry name" value="Kinesin-like_fam"/>
</dbReference>
<dbReference type="Pfam" id="PF00225">
    <property type="entry name" value="Kinesin"/>
    <property type="match status" value="1"/>
</dbReference>
<dbReference type="OrthoDB" id="123929at2759"/>
<dbReference type="PANTHER" id="PTHR24115">
    <property type="entry name" value="KINESIN-RELATED"/>
    <property type="match status" value="1"/>
</dbReference>
<dbReference type="GO" id="GO:0005634">
    <property type="term" value="C:nucleus"/>
    <property type="evidence" value="ECO:0007669"/>
    <property type="project" value="TreeGrafter"/>
</dbReference>
<evidence type="ECO:0000256" key="3">
    <source>
        <dbReference type="ARBA" id="ARBA00022840"/>
    </source>
</evidence>
<dbReference type="EMBL" id="SPOF01000048">
    <property type="protein sequence ID" value="TIB09021.1"/>
    <property type="molecule type" value="Genomic_DNA"/>
</dbReference>
<dbReference type="PANTHER" id="PTHR24115:SF1008">
    <property type="entry name" value="KINESIN-LIKE PROTEIN SUBITO"/>
    <property type="match status" value="1"/>
</dbReference>
<evidence type="ECO:0000256" key="5">
    <source>
        <dbReference type="PROSITE-ProRule" id="PRU00283"/>
    </source>
</evidence>
<proteinExistence type="inferred from homology"/>
<dbReference type="InterPro" id="IPR001752">
    <property type="entry name" value="Kinesin_motor_dom"/>
</dbReference>
<keyword evidence="1 6" id="KW-0493">Microtubule</keyword>
<evidence type="ECO:0000313" key="9">
    <source>
        <dbReference type="EMBL" id="TIB09021.1"/>
    </source>
</evidence>
<keyword evidence="2 5" id="KW-0547">Nucleotide-binding</keyword>
<comment type="caution">
    <text evidence="9">The sequence shown here is derived from an EMBL/GenBank/DDBJ whole genome shotgun (WGS) entry which is preliminary data.</text>
</comment>
<dbReference type="Proteomes" id="UP000306954">
    <property type="component" value="Unassembled WGS sequence"/>
</dbReference>
<evidence type="ECO:0000256" key="7">
    <source>
        <dbReference type="SAM" id="MobiDB-lite"/>
    </source>
</evidence>
<feature type="binding site" evidence="5">
    <location>
        <begin position="194"/>
        <end position="201"/>
    </location>
    <ligand>
        <name>ATP</name>
        <dbReference type="ChEBI" id="CHEBI:30616"/>
    </ligand>
</feature>
<dbReference type="GO" id="GO:0003777">
    <property type="term" value="F:microtubule motor activity"/>
    <property type="evidence" value="ECO:0007669"/>
    <property type="project" value="InterPro"/>
</dbReference>
<accession>A0A4T0H4X5</accession>
<protein>
    <recommendedName>
        <fullName evidence="6">Kinesin-like protein</fullName>
    </recommendedName>
</protein>
<dbReference type="SMART" id="SM00129">
    <property type="entry name" value="KISc"/>
    <property type="match status" value="1"/>
</dbReference>
<evidence type="ECO:0000256" key="4">
    <source>
        <dbReference type="ARBA" id="ARBA00023175"/>
    </source>
</evidence>
<evidence type="ECO:0000256" key="2">
    <source>
        <dbReference type="ARBA" id="ARBA00022741"/>
    </source>
</evidence>
<feature type="region of interest" description="Disordered" evidence="7">
    <location>
        <begin position="594"/>
        <end position="624"/>
    </location>
</feature>
<feature type="domain" description="Kinesin motor" evidence="8">
    <location>
        <begin position="80"/>
        <end position="535"/>
    </location>
</feature>
<dbReference type="GO" id="GO:0005524">
    <property type="term" value="F:ATP binding"/>
    <property type="evidence" value="ECO:0007669"/>
    <property type="project" value="UniProtKB-UniRule"/>
</dbReference>
<feature type="region of interest" description="Disordered" evidence="7">
    <location>
        <begin position="737"/>
        <end position="759"/>
    </location>
</feature>
<dbReference type="GO" id="GO:0016887">
    <property type="term" value="F:ATP hydrolysis activity"/>
    <property type="evidence" value="ECO:0007669"/>
    <property type="project" value="TreeGrafter"/>
</dbReference>
<gene>
    <name evidence="9" type="ORF">E3P90_03435</name>
</gene>
<evidence type="ECO:0000259" key="8">
    <source>
        <dbReference type="PROSITE" id="PS50067"/>
    </source>
</evidence>
<dbReference type="InterPro" id="IPR019821">
    <property type="entry name" value="Kinesin_motor_CS"/>
</dbReference>
<dbReference type="GO" id="GO:0007018">
    <property type="term" value="P:microtubule-based movement"/>
    <property type="evidence" value="ECO:0007669"/>
    <property type="project" value="InterPro"/>
</dbReference>